<evidence type="ECO:0000259" key="5">
    <source>
        <dbReference type="Pfam" id="PF17101"/>
    </source>
</evidence>
<dbReference type="InterPro" id="IPR031357">
    <property type="entry name" value="Stealth_CR3"/>
</dbReference>
<sequence>MKLIATSVIEKTLKRLRRRWKAMRLAGETEESQRLSIIADLKKSGQIKSVSDVFAALNLKITSRATGVASHIDLHASARSTVCDALSHIASATGELIFVLGGEGVWRKIDKNTKAAFSKPRNKGYLEIAVTDRAYRLVSRHSINFWKENGNVLEASSSNAPVKKIVGPYDVSFPLQIIACDTEIQPVDVVYTWVNSDDPAWQELMAPYRGANTVDYDRYKQVDELRYSLRSLFTFAPWVRKVFIFTNCSPPAWFVPSERVLWVMHDEVIPEHYLPLFSSHSIETFIHQIPGLSERYVYFNDDVFLSAPVEPLDFFTPYNQSVSRMEPSGVIHFLQGLVKTGEAEEWQHAAANSAELLLKHTNILPTKLHRHTPHAFLRSVYVKMEQTFTAQMEITRSARFRNETDFSFTSFIYHHYARAAGNAVHIDEEGMIVRSTNYKRFLERKIYTKQRFFCINDGGGSASDPHFRKFKQEFLSTFYCFKSPAE</sequence>
<gene>
    <name evidence="7" type="ORF">RMS29_26705</name>
</gene>
<evidence type="ECO:0000256" key="3">
    <source>
        <dbReference type="ARBA" id="ARBA00023169"/>
    </source>
</evidence>
<feature type="domain" description="Stealth protein CR3 conserved region 3" evidence="6">
    <location>
        <begin position="371"/>
        <end position="417"/>
    </location>
</feature>
<dbReference type="RefSeq" id="WP_320188852.1">
    <property type="nucleotide sequence ID" value="NZ_CP192765.1"/>
</dbReference>
<evidence type="ECO:0000259" key="4">
    <source>
        <dbReference type="Pfam" id="PF11380"/>
    </source>
</evidence>
<evidence type="ECO:0000313" key="8">
    <source>
        <dbReference type="Proteomes" id="UP001277561"/>
    </source>
</evidence>
<evidence type="ECO:0000256" key="1">
    <source>
        <dbReference type="ARBA" id="ARBA00007583"/>
    </source>
</evidence>
<reference evidence="7" key="1">
    <citation type="journal article" date="2023" name="Phytobiomes J">
        <title>Deciphering the key players within the bacterial microbiota associated with aerial crown gall tumors on rhododendron: Insights into the gallobiome.</title>
        <authorList>
            <person name="Kuzmanovic N."/>
            <person name="Nesme J."/>
            <person name="Wolf J."/>
            <person name="Neumann-Schaal M."/>
            <person name="Petersen J."/>
            <person name="Fernandez-Gnecco G."/>
            <person name="Sproeer C."/>
            <person name="Bunk B."/>
            <person name="Overmann J."/>
            <person name="Sorensen S.J."/>
            <person name="Idczak E."/>
            <person name="Smalla K."/>
        </authorList>
    </citation>
    <scope>NUCLEOTIDE SEQUENCE [LARGE SCALE GENOMIC DNA]</scope>
    <source>
        <strain evidence="7">Rho-14.1</strain>
    </source>
</reference>
<accession>A0ABU4W4U9</accession>
<protein>
    <submittedName>
        <fullName evidence="7">Stealth CR1 domain-containing protein</fullName>
    </submittedName>
</protein>
<dbReference type="PANTHER" id="PTHR24045:SF0">
    <property type="entry name" value="N-ACETYLGLUCOSAMINE-1-PHOSPHOTRANSFERASE SUBUNITS ALPHA_BETA"/>
    <property type="match status" value="1"/>
</dbReference>
<organism evidence="7 8">
    <name type="scientific">Agrobacterium rosae</name>
    <dbReference type="NCBI Taxonomy" id="1972867"/>
    <lineage>
        <taxon>Bacteria</taxon>
        <taxon>Pseudomonadati</taxon>
        <taxon>Pseudomonadota</taxon>
        <taxon>Alphaproteobacteria</taxon>
        <taxon>Hyphomicrobiales</taxon>
        <taxon>Rhizobiaceae</taxon>
        <taxon>Rhizobium/Agrobacterium group</taxon>
        <taxon>Agrobacterium</taxon>
    </lineage>
</organism>
<dbReference type="PANTHER" id="PTHR24045">
    <property type="match status" value="1"/>
</dbReference>
<evidence type="ECO:0000259" key="6">
    <source>
        <dbReference type="Pfam" id="PF17102"/>
    </source>
</evidence>
<dbReference type="Pfam" id="PF11380">
    <property type="entry name" value="Stealth_CR2"/>
    <property type="match status" value="1"/>
</dbReference>
<dbReference type="InterPro" id="IPR031358">
    <property type="entry name" value="Stealth_CR1"/>
</dbReference>
<keyword evidence="8" id="KW-1185">Reference proteome</keyword>
<comment type="caution">
    <text evidence="7">The sequence shown here is derived from an EMBL/GenBank/DDBJ whole genome shotgun (WGS) entry which is preliminary data.</text>
</comment>
<dbReference type="Pfam" id="PF17102">
    <property type="entry name" value="Stealth_CR3"/>
    <property type="match status" value="1"/>
</dbReference>
<dbReference type="InterPro" id="IPR047141">
    <property type="entry name" value="Stealth"/>
</dbReference>
<dbReference type="Proteomes" id="UP001277561">
    <property type="component" value="Unassembled WGS sequence"/>
</dbReference>
<feature type="domain" description="Stealth protein CR1 conserved region 1" evidence="5">
    <location>
        <begin position="186"/>
        <end position="212"/>
    </location>
</feature>
<dbReference type="InterPro" id="IPR021520">
    <property type="entry name" value="Stealth_CR2"/>
</dbReference>
<evidence type="ECO:0000256" key="2">
    <source>
        <dbReference type="ARBA" id="ARBA00022679"/>
    </source>
</evidence>
<evidence type="ECO:0000313" key="7">
    <source>
        <dbReference type="EMBL" id="MDX8332794.1"/>
    </source>
</evidence>
<keyword evidence="3" id="KW-0270">Exopolysaccharide synthesis</keyword>
<name>A0ABU4W4U9_9HYPH</name>
<feature type="domain" description="Stealth protein CR2 conserved region 2" evidence="4">
    <location>
        <begin position="218"/>
        <end position="319"/>
    </location>
</feature>
<dbReference type="EMBL" id="JAVRAD010000024">
    <property type="protein sequence ID" value="MDX8332794.1"/>
    <property type="molecule type" value="Genomic_DNA"/>
</dbReference>
<proteinExistence type="inferred from homology"/>
<comment type="similarity">
    <text evidence="1">Belongs to the stealth family.</text>
</comment>
<dbReference type="Pfam" id="PF17101">
    <property type="entry name" value="Stealth_CR1"/>
    <property type="match status" value="1"/>
</dbReference>
<keyword evidence="2" id="KW-0808">Transferase</keyword>